<dbReference type="STRING" id="888741.HMPREF9098_2129"/>
<dbReference type="Proteomes" id="UP000004088">
    <property type="component" value="Unassembled WGS sequence"/>
</dbReference>
<proteinExistence type="predicted"/>
<sequence length="140" mass="16819">MENRKLDEAAKQEVLALANRYFQRFYDFLPAKDPQTYFELSLLGQPPLSDAQWRQYYWKIREQGEKLAKAKGIRNHRVGSMTKSQWLSIRRKHPEQGLRTVWVMNRHSSDKARCSGRIQPPHRQRENEEMREIWQEYGEG</sequence>
<reference evidence="1 2" key="1">
    <citation type="submission" date="2011-01" db="EMBL/GenBank/DDBJ databases">
        <authorList>
            <person name="Muzny D."/>
            <person name="Qin X."/>
            <person name="Deng J."/>
            <person name="Jiang H."/>
            <person name="Liu Y."/>
            <person name="Qu J."/>
            <person name="Song X.-Z."/>
            <person name="Zhang L."/>
            <person name="Thornton R."/>
            <person name="Coyle M."/>
            <person name="Francisco L."/>
            <person name="Jackson L."/>
            <person name="Javaid M."/>
            <person name="Korchina V."/>
            <person name="Kovar C."/>
            <person name="Mata R."/>
            <person name="Mathew T."/>
            <person name="Ngo R."/>
            <person name="Nguyen L."/>
            <person name="Nguyen N."/>
            <person name="Okwuonu G."/>
            <person name="Ongeri F."/>
            <person name="Pham C."/>
            <person name="Simmons D."/>
            <person name="Wilczek-Boney K."/>
            <person name="Hale W."/>
            <person name="Jakkamsetti A."/>
            <person name="Pham P."/>
            <person name="Ruth R."/>
            <person name="San Lucas F."/>
            <person name="Warren J."/>
            <person name="Zhang J."/>
            <person name="Zhao Z."/>
            <person name="Zhou C."/>
            <person name="Zhu D."/>
            <person name="Lee S."/>
            <person name="Bess C."/>
            <person name="Blankenburg K."/>
            <person name="Forbes L."/>
            <person name="Fu Q."/>
            <person name="Gubbala S."/>
            <person name="Hirani K."/>
            <person name="Jayaseelan J.C."/>
            <person name="Lara F."/>
            <person name="Munidasa M."/>
            <person name="Palculict T."/>
            <person name="Patil S."/>
            <person name="Pu L.-L."/>
            <person name="Saada N."/>
            <person name="Tang L."/>
            <person name="Weissenberger G."/>
            <person name="Zhu Y."/>
            <person name="Hemphill L."/>
            <person name="Shang Y."/>
            <person name="Youmans B."/>
            <person name="Ayvaz T."/>
            <person name="Ross M."/>
            <person name="Santibanez J."/>
            <person name="Aqrawi P."/>
            <person name="Gross S."/>
            <person name="Joshi V."/>
            <person name="Fowler G."/>
            <person name="Nazareth L."/>
            <person name="Reid J."/>
            <person name="Worley K."/>
            <person name="Petrosino J."/>
            <person name="Highlander S."/>
            <person name="Gibbs R."/>
        </authorList>
    </citation>
    <scope>NUCLEOTIDE SEQUENCE [LARGE SCALE GENOMIC DNA]</scope>
    <source>
        <strain evidence="1 2">ATCC 33394</strain>
    </source>
</reference>
<keyword evidence="2" id="KW-1185">Reference proteome</keyword>
<dbReference type="EMBL" id="AEWV01000041">
    <property type="protein sequence ID" value="EGC16535.1"/>
    <property type="molecule type" value="Genomic_DNA"/>
</dbReference>
<gene>
    <name evidence="1" type="ORF">HMPREF9098_2129</name>
</gene>
<evidence type="ECO:0000313" key="2">
    <source>
        <dbReference type="Proteomes" id="UP000004088"/>
    </source>
</evidence>
<comment type="caution">
    <text evidence="1">The sequence shown here is derived from an EMBL/GenBank/DDBJ whole genome shotgun (WGS) entry which is preliminary data.</text>
</comment>
<evidence type="ECO:0000313" key="1">
    <source>
        <dbReference type="EMBL" id="EGC16535.1"/>
    </source>
</evidence>
<accession>F0F1Z4</accession>
<dbReference type="HOGENOM" id="CLU_127033_0_0_4"/>
<name>F0F1Z4_9NEIS</name>
<organism evidence="1 2">
    <name type="scientific">Kingella denitrificans ATCC 33394</name>
    <dbReference type="NCBI Taxonomy" id="888741"/>
    <lineage>
        <taxon>Bacteria</taxon>
        <taxon>Pseudomonadati</taxon>
        <taxon>Pseudomonadota</taxon>
        <taxon>Betaproteobacteria</taxon>
        <taxon>Neisseriales</taxon>
        <taxon>Neisseriaceae</taxon>
        <taxon>Kingella</taxon>
    </lineage>
</organism>
<dbReference type="AlphaFoldDB" id="F0F1Z4"/>
<protein>
    <submittedName>
        <fullName evidence="1">Uncharacterized protein</fullName>
    </submittedName>
</protein>